<dbReference type="OrthoDB" id="5509086at2"/>
<accession>A0A5C6XE07</accession>
<sequence length="188" mass="20926">MADKNTPREEEEKYIQQQEREKLARLRREKQLEAIRQEEREAIAATLNTRDEVAAEAMELGFDAETARVLPLIPMIQMAWADGSISSAENDKVQELARRFGIADESAAGTFLKMLLEEQPTDLFFSRANAVIANLIDEDPNGEMGQNVMDWSKAVAAASGGFFGLTNPISKEESALLDDFARLFGVQS</sequence>
<evidence type="ECO:0000313" key="2">
    <source>
        <dbReference type="Proteomes" id="UP000321412"/>
    </source>
</evidence>
<protein>
    <recommendedName>
        <fullName evidence="3">Co-chaperone DjlA N-terminal domain-containing protein</fullName>
    </recommendedName>
</protein>
<dbReference type="EMBL" id="VOSM01000002">
    <property type="protein sequence ID" value="TXD38039.1"/>
    <property type="molecule type" value="Genomic_DNA"/>
</dbReference>
<dbReference type="Proteomes" id="UP000321412">
    <property type="component" value="Unassembled WGS sequence"/>
</dbReference>
<keyword evidence="2" id="KW-1185">Reference proteome</keyword>
<evidence type="ECO:0008006" key="3">
    <source>
        <dbReference type="Google" id="ProtNLM"/>
    </source>
</evidence>
<dbReference type="AlphaFoldDB" id="A0A5C6XE07"/>
<gene>
    <name evidence="1" type="ORF">FRC98_03840</name>
</gene>
<dbReference type="InterPro" id="IPR029024">
    <property type="entry name" value="TerB-like"/>
</dbReference>
<name>A0A5C6XE07_9DELT</name>
<dbReference type="Gene3D" id="1.10.3680.10">
    <property type="entry name" value="TerB-like"/>
    <property type="match status" value="1"/>
</dbReference>
<dbReference type="SUPFAM" id="SSF158682">
    <property type="entry name" value="TerB-like"/>
    <property type="match status" value="1"/>
</dbReference>
<evidence type="ECO:0000313" key="1">
    <source>
        <dbReference type="EMBL" id="TXD38039.1"/>
    </source>
</evidence>
<organism evidence="1 2">
    <name type="scientific">Lujinxingia vulgaris</name>
    <dbReference type="NCBI Taxonomy" id="2600176"/>
    <lineage>
        <taxon>Bacteria</taxon>
        <taxon>Deltaproteobacteria</taxon>
        <taxon>Bradymonadales</taxon>
        <taxon>Lujinxingiaceae</taxon>
        <taxon>Lujinxingia</taxon>
    </lineage>
</organism>
<dbReference type="RefSeq" id="WP_146979986.1">
    <property type="nucleotide sequence ID" value="NZ_VOSM01000002.1"/>
</dbReference>
<comment type="caution">
    <text evidence="1">The sequence shown here is derived from an EMBL/GenBank/DDBJ whole genome shotgun (WGS) entry which is preliminary data.</text>
</comment>
<proteinExistence type="predicted"/>
<reference evidence="1 2" key="1">
    <citation type="submission" date="2019-08" db="EMBL/GenBank/DDBJ databases">
        <title>Bradymonadales sp. TMQ4.</title>
        <authorList>
            <person name="Liang Q."/>
        </authorList>
    </citation>
    <scope>NUCLEOTIDE SEQUENCE [LARGE SCALE GENOMIC DNA]</scope>
    <source>
        <strain evidence="1 2">TMQ4</strain>
    </source>
</reference>
<dbReference type="CDD" id="cd07177">
    <property type="entry name" value="terB_like"/>
    <property type="match status" value="1"/>
</dbReference>